<dbReference type="EMBL" id="FSRU01000002">
    <property type="protein sequence ID" value="SIO61731.1"/>
    <property type="molecule type" value="Genomic_DNA"/>
</dbReference>
<keyword evidence="2" id="KW-1133">Transmembrane helix</keyword>
<feature type="compositionally biased region" description="Polar residues" evidence="1">
    <location>
        <begin position="1"/>
        <end position="14"/>
    </location>
</feature>
<dbReference type="Proteomes" id="UP000185151">
    <property type="component" value="Unassembled WGS sequence"/>
</dbReference>
<dbReference type="InterPro" id="IPR009883">
    <property type="entry name" value="YgfX"/>
</dbReference>
<feature type="transmembrane region" description="Helical" evidence="2">
    <location>
        <begin position="43"/>
        <end position="63"/>
    </location>
</feature>
<dbReference type="RefSeq" id="WP_367117664.1">
    <property type="nucleotide sequence ID" value="NZ_FSRU01000002.1"/>
</dbReference>
<accession>A0A1N6KYT9</accession>
<sequence length="167" mass="17155">MTPTSTPALTQHPTQAGPVLMPGPASSHGASLITLRRSATMRCATAAFILIAVAAVQMCLAARLGVLPAAPATLAVLASLMLGAWRHERAEPGAIKIGPDGLAVWNHAGQMLVQGRIAGCSQWSGRLLILALADAGGRSRTLLIAADALCADAFRELAVLGRRAAHV</sequence>
<dbReference type="Pfam" id="PF07254">
    <property type="entry name" value="Cpta_toxin"/>
    <property type="match status" value="1"/>
</dbReference>
<dbReference type="AlphaFoldDB" id="A0A1N6KYT9"/>
<evidence type="ECO:0000256" key="1">
    <source>
        <dbReference type="SAM" id="MobiDB-lite"/>
    </source>
</evidence>
<reference evidence="3 4" key="1">
    <citation type="submission" date="2016-11" db="EMBL/GenBank/DDBJ databases">
        <authorList>
            <person name="Jaros S."/>
            <person name="Januszkiewicz K."/>
            <person name="Wedrychowicz H."/>
        </authorList>
    </citation>
    <scope>NUCLEOTIDE SEQUENCE [LARGE SCALE GENOMIC DNA]</scope>
    <source>
        <strain evidence="3 4">GAS95</strain>
    </source>
</reference>
<evidence type="ECO:0000256" key="2">
    <source>
        <dbReference type="SAM" id="Phobius"/>
    </source>
</evidence>
<evidence type="ECO:0000313" key="4">
    <source>
        <dbReference type="Proteomes" id="UP000185151"/>
    </source>
</evidence>
<protein>
    <submittedName>
        <fullName evidence="3">Uncharacterized protein</fullName>
    </submittedName>
</protein>
<evidence type="ECO:0000313" key="3">
    <source>
        <dbReference type="EMBL" id="SIO61731.1"/>
    </source>
</evidence>
<keyword evidence="2" id="KW-0472">Membrane</keyword>
<proteinExistence type="predicted"/>
<name>A0A1N6KYT9_9BURK</name>
<organism evidence="3 4">
    <name type="scientific">Paraburkholderia phenazinium</name>
    <dbReference type="NCBI Taxonomy" id="60549"/>
    <lineage>
        <taxon>Bacteria</taxon>
        <taxon>Pseudomonadati</taxon>
        <taxon>Pseudomonadota</taxon>
        <taxon>Betaproteobacteria</taxon>
        <taxon>Burkholderiales</taxon>
        <taxon>Burkholderiaceae</taxon>
        <taxon>Paraburkholderia</taxon>
    </lineage>
</organism>
<keyword evidence="4" id="KW-1185">Reference proteome</keyword>
<gene>
    <name evidence="3" type="ORF">SAMN05444165_5324</name>
</gene>
<feature type="region of interest" description="Disordered" evidence="1">
    <location>
        <begin position="1"/>
        <end position="22"/>
    </location>
</feature>
<keyword evidence="2" id="KW-0812">Transmembrane</keyword>